<gene>
    <name evidence="1" type="ORF">SAMN04488511_12728</name>
</gene>
<keyword evidence="2" id="KW-1185">Reference proteome</keyword>
<name>A0A1I0U8F9_9SPHI</name>
<protein>
    <submittedName>
        <fullName evidence="1">Uncharacterized protein</fullName>
    </submittedName>
</protein>
<evidence type="ECO:0000313" key="1">
    <source>
        <dbReference type="EMBL" id="SFA60331.1"/>
    </source>
</evidence>
<proteinExistence type="predicted"/>
<dbReference type="OrthoDB" id="758222at2"/>
<dbReference type="AlphaFoldDB" id="A0A1I0U8F9"/>
<dbReference type="STRING" id="332999.SAMN04488511_12728"/>
<dbReference type="Proteomes" id="UP000198836">
    <property type="component" value="Unassembled WGS sequence"/>
</dbReference>
<organism evidence="1 2">
    <name type="scientific">Pedobacter suwonensis</name>
    <dbReference type="NCBI Taxonomy" id="332999"/>
    <lineage>
        <taxon>Bacteria</taxon>
        <taxon>Pseudomonadati</taxon>
        <taxon>Bacteroidota</taxon>
        <taxon>Sphingobacteriia</taxon>
        <taxon>Sphingobacteriales</taxon>
        <taxon>Sphingobacteriaceae</taxon>
        <taxon>Pedobacter</taxon>
    </lineage>
</organism>
<sequence>MKIKNKLIVSLTILVFVIASCKSKTKQIEIMQQANFDQAVINDLTAYKKLNDLVVEHMDTIINFRKAQVDHPEEIEEFAFLHDDEKENHFIQKEINFNNVPEFILPKLDSAFYAIKRGKITGFSINRNGMIEMSVGHSFDEKNNSDIYESLVWNAPENLPLKSTAKDTLIDDEWRYIIHVMRRGNP</sequence>
<dbReference type="EMBL" id="FOJM01000027">
    <property type="protein sequence ID" value="SFA60331.1"/>
    <property type="molecule type" value="Genomic_DNA"/>
</dbReference>
<reference evidence="2" key="1">
    <citation type="submission" date="2016-10" db="EMBL/GenBank/DDBJ databases">
        <authorList>
            <person name="Varghese N."/>
            <person name="Submissions S."/>
        </authorList>
    </citation>
    <scope>NUCLEOTIDE SEQUENCE [LARGE SCALE GENOMIC DNA]</scope>
    <source>
        <strain evidence="2">DSM 18130</strain>
    </source>
</reference>
<dbReference type="RefSeq" id="WP_090988090.1">
    <property type="nucleotide sequence ID" value="NZ_FOJM01000027.1"/>
</dbReference>
<evidence type="ECO:0000313" key="2">
    <source>
        <dbReference type="Proteomes" id="UP000198836"/>
    </source>
</evidence>
<accession>A0A1I0U8F9</accession>
<dbReference type="PROSITE" id="PS51257">
    <property type="entry name" value="PROKAR_LIPOPROTEIN"/>
    <property type="match status" value="1"/>
</dbReference>